<accession>A0A8J2SBG5</accession>
<reference evidence="2" key="1">
    <citation type="submission" date="2021-11" db="EMBL/GenBank/DDBJ databases">
        <authorList>
            <consortium name="Genoscope - CEA"/>
            <person name="William W."/>
        </authorList>
    </citation>
    <scope>NUCLEOTIDE SEQUENCE</scope>
</reference>
<dbReference type="AlphaFoldDB" id="A0A8J2SBG5"/>
<feature type="region of interest" description="Disordered" evidence="1">
    <location>
        <begin position="223"/>
        <end position="247"/>
    </location>
</feature>
<evidence type="ECO:0000256" key="1">
    <source>
        <dbReference type="SAM" id="MobiDB-lite"/>
    </source>
</evidence>
<name>A0A8J2SBG5_9STRA</name>
<dbReference type="EMBL" id="CAKKNE010000001">
    <property type="protein sequence ID" value="CAH0365299.1"/>
    <property type="molecule type" value="Genomic_DNA"/>
</dbReference>
<organism evidence="2 3">
    <name type="scientific">Pelagomonas calceolata</name>
    <dbReference type="NCBI Taxonomy" id="35677"/>
    <lineage>
        <taxon>Eukaryota</taxon>
        <taxon>Sar</taxon>
        <taxon>Stramenopiles</taxon>
        <taxon>Ochrophyta</taxon>
        <taxon>Pelagophyceae</taxon>
        <taxon>Pelagomonadales</taxon>
        <taxon>Pelagomonadaceae</taxon>
        <taxon>Pelagomonas</taxon>
    </lineage>
</organism>
<sequence>MCGHAGLTVGAGAVGEHVRKAGCPVDQTKPASYDTGTNKTAKKGANYPAVVQKRDSLSLETRTFGVARLRGTHCVFDGWMQKPTWAKAAKSATGRCAVVVTSFVEGITCRRPDDKVFFILALAIGDDSFVILTTDAKETALLGERAKKSDGFGSGRCPLYASGEQAARWCASASAEDPTAVAAEIEAAAQTNALGLVTGAAKRGAVTQSRTLQDFWGAAPKKKAKAESASPHFAKTPGAPPPRPRLKETRLGRPMAAGRRDFGLNLPASASREAYRNAVGAFPGMAAHRRSAQADQGFELVGVQTAEERSEANRQRAEQEGNVLEVDDDSSAVAAPPSQPGLSAVQQARKSAWSSRFDHTEDVPPDVRRAREAYDTADYNIFVNTGRHMTAEEHASLTELDIAFARPHEASAEALERVAQARRAARSAKVVGKGEDSEVIEID</sequence>
<feature type="region of interest" description="Disordered" evidence="1">
    <location>
        <begin position="305"/>
        <end position="344"/>
    </location>
</feature>
<protein>
    <submittedName>
        <fullName evidence="2">Uncharacterized protein</fullName>
    </submittedName>
</protein>
<dbReference type="Proteomes" id="UP000789595">
    <property type="component" value="Unassembled WGS sequence"/>
</dbReference>
<feature type="compositionally biased region" description="Basic and acidic residues" evidence="1">
    <location>
        <begin position="306"/>
        <end position="319"/>
    </location>
</feature>
<dbReference type="OrthoDB" id="10599089at2759"/>
<proteinExistence type="predicted"/>
<keyword evidence="3" id="KW-1185">Reference proteome</keyword>
<dbReference type="SUPFAM" id="SSF143081">
    <property type="entry name" value="BB1717-like"/>
    <property type="match status" value="1"/>
</dbReference>
<dbReference type="InterPro" id="IPR036590">
    <property type="entry name" value="SRAP-like"/>
</dbReference>
<comment type="caution">
    <text evidence="2">The sequence shown here is derived from an EMBL/GenBank/DDBJ whole genome shotgun (WGS) entry which is preliminary data.</text>
</comment>
<evidence type="ECO:0000313" key="2">
    <source>
        <dbReference type="EMBL" id="CAH0365299.1"/>
    </source>
</evidence>
<evidence type="ECO:0000313" key="3">
    <source>
        <dbReference type="Proteomes" id="UP000789595"/>
    </source>
</evidence>
<gene>
    <name evidence="2" type="ORF">PECAL_1P17320</name>
</gene>